<evidence type="ECO:0000256" key="2">
    <source>
        <dbReference type="ARBA" id="ARBA00022448"/>
    </source>
</evidence>
<dbReference type="PROSITE" id="PS50928">
    <property type="entry name" value="ABC_TM1"/>
    <property type="match status" value="1"/>
</dbReference>
<comment type="caution">
    <text evidence="9">The sequence shown here is derived from an EMBL/GenBank/DDBJ whole genome shotgun (WGS) entry which is preliminary data.</text>
</comment>
<dbReference type="GO" id="GO:0055085">
    <property type="term" value="P:transmembrane transport"/>
    <property type="evidence" value="ECO:0007669"/>
    <property type="project" value="InterPro"/>
</dbReference>
<protein>
    <submittedName>
        <fullName evidence="9">ABC transporter permease</fullName>
    </submittedName>
</protein>
<dbReference type="Proteomes" id="UP001378188">
    <property type="component" value="Unassembled WGS sequence"/>
</dbReference>
<organism evidence="9 10">
    <name type="scientific">Microbaculum marinum</name>
    <dbReference type="NCBI Taxonomy" id="1764581"/>
    <lineage>
        <taxon>Bacteria</taxon>
        <taxon>Pseudomonadati</taxon>
        <taxon>Pseudomonadota</taxon>
        <taxon>Alphaproteobacteria</taxon>
        <taxon>Hyphomicrobiales</taxon>
        <taxon>Tepidamorphaceae</taxon>
        <taxon>Microbaculum</taxon>
    </lineage>
</organism>
<dbReference type="AlphaFoldDB" id="A0AAW9RK47"/>
<feature type="transmembrane region" description="Helical" evidence="7">
    <location>
        <begin position="35"/>
        <end position="54"/>
    </location>
</feature>
<feature type="transmembrane region" description="Helical" evidence="7">
    <location>
        <begin position="59"/>
        <end position="80"/>
    </location>
</feature>
<dbReference type="Pfam" id="PF00528">
    <property type="entry name" value="BPD_transp_1"/>
    <property type="match status" value="1"/>
</dbReference>
<keyword evidence="2 7" id="KW-0813">Transport</keyword>
<evidence type="ECO:0000259" key="8">
    <source>
        <dbReference type="PROSITE" id="PS50928"/>
    </source>
</evidence>
<keyword evidence="3" id="KW-1003">Cell membrane</keyword>
<keyword evidence="4 7" id="KW-0812">Transmembrane</keyword>
<dbReference type="InterPro" id="IPR000515">
    <property type="entry name" value="MetI-like"/>
</dbReference>
<accession>A0AAW9RK47</accession>
<feature type="domain" description="ABC transmembrane type-1" evidence="8">
    <location>
        <begin position="48"/>
        <end position="232"/>
    </location>
</feature>
<gene>
    <name evidence="9" type="ORF">V3328_21655</name>
</gene>
<dbReference type="SUPFAM" id="SSF161098">
    <property type="entry name" value="MetI-like"/>
    <property type="match status" value="1"/>
</dbReference>
<evidence type="ECO:0000256" key="6">
    <source>
        <dbReference type="ARBA" id="ARBA00023136"/>
    </source>
</evidence>
<dbReference type="RefSeq" id="WP_340331809.1">
    <property type="nucleotide sequence ID" value="NZ_JAZHOF010000010.1"/>
</dbReference>
<feature type="transmembrane region" description="Helical" evidence="7">
    <location>
        <begin position="213"/>
        <end position="232"/>
    </location>
</feature>
<feature type="transmembrane region" description="Helical" evidence="7">
    <location>
        <begin position="118"/>
        <end position="137"/>
    </location>
</feature>
<evidence type="ECO:0000313" key="10">
    <source>
        <dbReference type="Proteomes" id="UP001378188"/>
    </source>
</evidence>
<dbReference type="PANTHER" id="PTHR30151:SF20">
    <property type="entry name" value="ABC TRANSPORTER PERMEASE PROTEIN HI_0355-RELATED"/>
    <property type="match status" value="1"/>
</dbReference>
<dbReference type="GO" id="GO:0005886">
    <property type="term" value="C:plasma membrane"/>
    <property type="evidence" value="ECO:0007669"/>
    <property type="project" value="UniProtKB-SubCell"/>
</dbReference>
<sequence>MRLLRMLAISALILGAWQALVTVLAVPAYILPPPSRIATALFAQAGFLATNAAVTGAEIVLGLVAGTALGMITALSASLFPAAGRVMLPLMVASQALPVFAIAPLLVIWLGFGMASKIVMATLIIFFPVASAFLDGLRRTDPGLLDLAAISRAGRFDTLALVRFPSALPGLASGLRVAAAVAPIGAVVGEWVGASAGLGFVMLQANARVQTDVLFAALFLLALMALVIRAVVDGLTRRMVPWIEETET</sequence>
<reference evidence="9 10" key="1">
    <citation type="submission" date="2024-02" db="EMBL/GenBank/DDBJ databases">
        <title>Genome analysis and characterization of Microbaculum marinisediminis sp. nov., isolated from marine sediment.</title>
        <authorList>
            <person name="Du Z.-J."/>
            <person name="Ye Y.-Q."/>
            <person name="Zhang Z.-R."/>
            <person name="Yuan S.-M."/>
            <person name="Zhang X.-Y."/>
        </authorList>
    </citation>
    <scope>NUCLEOTIDE SEQUENCE [LARGE SCALE GENOMIC DNA]</scope>
    <source>
        <strain evidence="9 10">SDUM1044001</strain>
    </source>
</reference>
<feature type="transmembrane region" description="Helical" evidence="7">
    <location>
        <begin position="177"/>
        <end position="201"/>
    </location>
</feature>
<dbReference type="EMBL" id="JAZHOF010000010">
    <property type="protein sequence ID" value="MEJ8574107.1"/>
    <property type="molecule type" value="Genomic_DNA"/>
</dbReference>
<keyword evidence="5 7" id="KW-1133">Transmembrane helix</keyword>
<comment type="similarity">
    <text evidence="7">Belongs to the binding-protein-dependent transport system permease family.</text>
</comment>
<dbReference type="PANTHER" id="PTHR30151">
    <property type="entry name" value="ALKANE SULFONATE ABC TRANSPORTER-RELATED, MEMBRANE SUBUNIT"/>
    <property type="match status" value="1"/>
</dbReference>
<evidence type="ECO:0000256" key="7">
    <source>
        <dbReference type="RuleBase" id="RU363032"/>
    </source>
</evidence>
<comment type="subcellular location">
    <subcellularLocation>
        <location evidence="1 7">Cell membrane</location>
        <topology evidence="1 7">Multi-pass membrane protein</topology>
    </subcellularLocation>
</comment>
<evidence type="ECO:0000256" key="3">
    <source>
        <dbReference type="ARBA" id="ARBA00022475"/>
    </source>
</evidence>
<name>A0AAW9RK47_9HYPH</name>
<keyword evidence="10" id="KW-1185">Reference proteome</keyword>
<dbReference type="InterPro" id="IPR035906">
    <property type="entry name" value="MetI-like_sf"/>
</dbReference>
<feature type="transmembrane region" description="Helical" evidence="7">
    <location>
        <begin position="86"/>
        <end position="111"/>
    </location>
</feature>
<proteinExistence type="inferred from homology"/>
<evidence type="ECO:0000256" key="5">
    <source>
        <dbReference type="ARBA" id="ARBA00022989"/>
    </source>
</evidence>
<keyword evidence="6 7" id="KW-0472">Membrane</keyword>
<evidence type="ECO:0000313" key="9">
    <source>
        <dbReference type="EMBL" id="MEJ8574107.1"/>
    </source>
</evidence>
<evidence type="ECO:0000256" key="1">
    <source>
        <dbReference type="ARBA" id="ARBA00004651"/>
    </source>
</evidence>
<evidence type="ECO:0000256" key="4">
    <source>
        <dbReference type="ARBA" id="ARBA00022692"/>
    </source>
</evidence>
<dbReference type="Gene3D" id="1.10.3720.10">
    <property type="entry name" value="MetI-like"/>
    <property type="match status" value="1"/>
</dbReference>